<dbReference type="InterPro" id="IPR013321">
    <property type="entry name" value="Arc_rbn_hlx_hlx"/>
</dbReference>
<accession>A0AAN4VM15</accession>
<comment type="caution">
    <text evidence="1">The sequence shown here is derived from an EMBL/GenBank/DDBJ whole genome shotgun (WGS) entry which is preliminary data.</text>
</comment>
<dbReference type="GO" id="GO:0006355">
    <property type="term" value="P:regulation of DNA-templated transcription"/>
    <property type="evidence" value="ECO:0007669"/>
    <property type="project" value="InterPro"/>
</dbReference>
<dbReference type="Proteomes" id="UP000886943">
    <property type="component" value="Unassembled WGS sequence"/>
</dbReference>
<dbReference type="Pfam" id="PF04221">
    <property type="entry name" value="RelB"/>
    <property type="match status" value="1"/>
</dbReference>
<dbReference type="Gene3D" id="1.10.1220.10">
    <property type="entry name" value="Met repressor-like"/>
    <property type="match status" value="1"/>
</dbReference>
<reference evidence="1" key="1">
    <citation type="submission" date="2021-08" db="EMBL/GenBank/DDBJ databases">
        <title>Draft genome sequence of the GABA producer Bifidobacterium adolescentis 4-2, isolated from healthy human feces.</title>
        <authorList>
            <person name="Altaib H."/>
            <person name="Niwa R."/>
            <person name="Abe M."/>
            <person name="Suzuki T."/>
        </authorList>
    </citation>
    <scope>NUCLEOTIDE SEQUENCE</scope>
    <source>
        <strain evidence="1">4-2</strain>
    </source>
</reference>
<name>A0AAN4VM15_BIFAD</name>
<sequence>MHAKLGQVIQVGNITIRMNDDLKARVNQTLDAIGMNFNTYVTMASIQLVNQQRLPFDTSVRAAEPNEQTKRAMLEAEAKERGILPDDAATFNSAQDAITWLHNNHG</sequence>
<gene>
    <name evidence="1" type="ORF">BIFAD42_12140</name>
</gene>
<dbReference type="EMBL" id="BPPZ01000005">
    <property type="protein sequence ID" value="GJD14230.1"/>
    <property type="molecule type" value="Genomic_DNA"/>
</dbReference>
<evidence type="ECO:0000313" key="1">
    <source>
        <dbReference type="EMBL" id="GJD14230.1"/>
    </source>
</evidence>
<organism evidence="1 2">
    <name type="scientific">Bifidobacterium adolescentis</name>
    <dbReference type="NCBI Taxonomy" id="1680"/>
    <lineage>
        <taxon>Bacteria</taxon>
        <taxon>Bacillati</taxon>
        <taxon>Actinomycetota</taxon>
        <taxon>Actinomycetes</taxon>
        <taxon>Bifidobacteriales</taxon>
        <taxon>Bifidobacteriaceae</taxon>
        <taxon>Bifidobacterium</taxon>
    </lineage>
</organism>
<dbReference type="InterPro" id="IPR007337">
    <property type="entry name" value="RelB/DinJ"/>
</dbReference>
<protein>
    <submittedName>
        <fullName evidence="1">DNA-damage-inducible protein J</fullName>
    </submittedName>
</protein>
<proteinExistence type="predicted"/>
<evidence type="ECO:0000313" key="2">
    <source>
        <dbReference type="Proteomes" id="UP000886943"/>
    </source>
</evidence>
<dbReference type="AlphaFoldDB" id="A0AAN4VM15"/>